<dbReference type="EMBL" id="JAHQZT010000028">
    <property type="protein sequence ID" value="MBV0934566.1"/>
    <property type="molecule type" value="Genomic_DNA"/>
</dbReference>
<name>A0ABS6ME35_9GAMM</name>
<sequence length="398" mass="44340">MKLSFSAEDERFRTEVADWLAANLTGEFAQLKFRGGPGDEHSFPDERKRWEQRLAEGGWTCVGWPKAHGGRGCSIEQQVIFFEEYARAGAPGRVGHIGEGLTGPTLIAFGTPEQQARYLPGILNGTELWCQGYSEPGAGSDLANVKTKARFDAEHNRWVINGQKVWTSLAHESDYCFVIARTDPDSVGHKGLGFFLVKMDQPGIEVRPIQQITGSSEFNEVFFDDAVCGAGDIVGAPGDGWKVAMGLLGFERGVSTLGQQMQFQNELDEVIRVAKENGKDRDPVIRQRIAKAHAELKIMRYNSLRMLSGQSGSDGSLQREALIYKLFWATWHRSLGELAIDVCGQQGQLLEAAPYALNRLQSLFLYVRSDTIYGGSNQIQRNIIAERGLEMPREPRWR</sequence>
<protein>
    <submittedName>
        <fullName evidence="6">Acyl-CoA dehydrogenase family protein</fullName>
    </submittedName>
</protein>
<feature type="domain" description="Acyl-CoA dehydrogenase/oxidase N-terminal" evidence="5">
    <location>
        <begin position="7"/>
        <end position="125"/>
    </location>
</feature>
<evidence type="ECO:0000259" key="5">
    <source>
        <dbReference type="Pfam" id="PF02771"/>
    </source>
</evidence>
<keyword evidence="7" id="KW-1185">Reference proteome</keyword>
<evidence type="ECO:0000259" key="3">
    <source>
        <dbReference type="Pfam" id="PF00441"/>
    </source>
</evidence>
<evidence type="ECO:0000256" key="1">
    <source>
        <dbReference type="ARBA" id="ARBA00022630"/>
    </source>
</evidence>
<dbReference type="InterPro" id="IPR052161">
    <property type="entry name" value="Mycobact_Acyl-CoA_DH"/>
</dbReference>
<dbReference type="RefSeq" id="WP_217335973.1">
    <property type="nucleotide sequence ID" value="NZ_JAHQZT010000028.1"/>
</dbReference>
<dbReference type="InterPro" id="IPR013786">
    <property type="entry name" value="AcylCoA_DH/ox_N"/>
</dbReference>
<keyword evidence="1" id="KW-0285">Flavoprotein</keyword>
<dbReference type="PANTHER" id="PTHR43292:SF3">
    <property type="entry name" value="ACYL-COA DEHYDROGENASE FADE29"/>
    <property type="match status" value="1"/>
</dbReference>
<evidence type="ECO:0000313" key="6">
    <source>
        <dbReference type="EMBL" id="MBV0934566.1"/>
    </source>
</evidence>
<evidence type="ECO:0000256" key="2">
    <source>
        <dbReference type="ARBA" id="ARBA00023002"/>
    </source>
</evidence>
<gene>
    <name evidence="6" type="ORF">KTN04_14600</name>
</gene>
<proteinExistence type="predicted"/>
<dbReference type="PANTHER" id="PTHR43292">
    <property type="entry name" value="ACYL-COA DEHYDROGENASE"/>
    <property type="match status" value="1"/>
</dbReference>
<feature type="domain" description="Acyl-CoA oxidase/dehydrogenase middle" evidence="4">
    <location>
        <begin position="130"/>
        <end position="225"/>
    </location>
</feature>
<reference evidence="6 7" key="1">
    <citation type="submission" date="2021-06" db="EMBL/GenBank/DDBJ databases">
        <title>Bacterium isolated from marine sediment.</title>
        <authorList>
            <person name="Zhu K.-L."/>
            <person name="Du Z.-J."/>
            <person name="Liang Q.-Y."/>
        </authorList>
    </citation>
    <scope>NUCLEOTIDE SEQUENCE [LARGE SCALE GENOMIC DNA]</scope>
    <source>
        <strain evidence="6 7">A346</strain>
    </source>
</reference>
<dbReference type="Pfam" id="PF02770">
    <property type="entry name" value="Acyl-CoA_dh_M"/>
    <property type="match status" value="1"/>
</dbReference>
<dbReference type="Proteomes" id="UP000755551">
    <property type="component" value="Unassembled WGS sequence"/>
</dbReference>
<dbReference type="Pfam" id="PF02771">
    <property type="entry name" value="Acyl-CoA_dh_N"/>
    <property type="match status" value="1"/>
</dbReference>
<evidence type="ECO:0000313" key="7">
    <source>
        <dbReference type="Proteomes" id="UP000755551"/>
    </source>
</evidence>
<feature type="domain" description="Acyl-CoA dehydrogenase/oxidase C-terminal" evidence="3">
    <location>
        <begin position="238"/>
        <end position="388"/>
    </location>
</feature>
<organism evidence="6 7">
    <name type="scientific">Marinobacterium weihaiense</name>
    <dbReference type="NCBI Taxonomy" id="2851016"/>
    <lineage>
        <taxon>Bacteria</taxon>
        <taxon>Pseudomonadati</taxon>
        <taxon>Pseudomonadota</taxon>
        <taxon>Gammaproteobacteria</taxon>
        <taxon>Oceanospirillales</taxon>
        <taxon>Oceanospirillaceae</taxon>
        <taxon>Marinobacterium</taxon>
    </lineage>
</organism>
<dbReference type="InterPro" id="IPR006091">
    <property type="entry name" value="Acyl-CoA_Oxase/DH_mid-dom"/>
</dbReference>
<dbReference type="InterPro" id="IPR009075">
    <property type="entry name" value="AcylCo_DH/oxidase_C"/>
</dbReference>
<dbReference type="Pfam" id="PF00441">
    <property type="entry name" value="Acyl-CoA_dh_1"/>
    <property type="match status" value="1"/>
</dbReference>
<evidence type="ECO:0000259" key="4">
    <source>
        <dbReference type="Pfam" id="PF02770"/>
    </source>
</evidence>
<keyword evidence="2" id="KW-0560">Oxidoreductase</keyword>
<accession>A0ABS6ME35</accession>
<comment type="caution">
    <text evidence="6">The sequence shown here is derived from an EMBL/GenBank/DDBJ whole genome shotgun (WGS) entry which is preliminary data.</text>
</comment>